<dbReference type="GO" id="GO:0009421">
    <property type="term" value="C:bacterial-type flagellum filament cap"/>
    <property type="evidence" value="ECO:0007669"/>
    <property type="project" value="InterPro"/>
</dbReference>
<dbReference type="InterPro" id="IPR040026">
    <property type="entry name" value="FliD"/>
</dbReference>
<dbReference type="Pfam" id="PF07195">
    <property type="entry name" value="FliD_C"/>
    <property type="match status" value="1"/>
</dbReference>
<dbReference type="GO" id="GO:0009424">
    <property type="term" value="C:bacterial-type flagellum hook"/>
    <property type="evidence" value="ECO:0007669"/>
    <property type="project" value="UniProtKB-UniRule"/>
</dbReference>
<evidence type="ECO:0000256" key="2">
    <source>
        <dbReference type="ARBA" id="ARBA00011255"/>
    </source>
</evidence>
<comment type="caution">
    <text evidence="8">The sequence shown here is derived from an EMBL/GenBank/DDBJ whole genome shotgun (WGS) entry which is preliminary data.</text>
</comment>
<dbReference type="PANTHER" id="PTHR30288">
    <property type="entry name" value="FLAGELLAR CAP/ASSEMBLY PROTEIN FLID"/>
    <property type="match status" value="1"/>
</dbReference>
<proteinExistence type="inferred from homology"/>
<dbReference type="AlphaFoldDB" id="A0A4R2MQB9"/>
<reference evidence="8 9" key="1">
    <citation type="submission" date="2019-03" db="EMBL/GenBank/DDBJ databases">
        <title>Genomic Encyclopedia of Type Strains, Phase IV (KMG-IV): sequencing the most valuable type-strain genomes for metagenomic binning, comparative biology and taxonomic classification.</title>
        <authorList>
            <person name="Goeker M."/>
        </authorList>
    </citation>
    <scope>NUCLEOTIDE SEQUENCE [LARGE SCALE GENOMIC DNA]</scope>
    <source>
        <strain evidence="8 9">DSM 1709</strain>
    </source>
</reference>
<evidence type="ECO:0000313" key="9">
    <source>
        <dbReference type="Proteomes" id="UP000295106"/>
    </source>
</evidence>
<dbReference type="GO" id="GO:0007155">
    <property type="term" value="P:cell adhesion"/>
    <property type="evidence" value="ECO:0007669"/>
    <property type="project" value="InterPro"/>
</dbReference>
<name>A0A4R2MQB9_RUBGE</name>
<keyword evidence="8" id="KW-0969">Cilium</keyword>
<keyword evidence="4 5" id="KW-0975">Bacterial flagellum</keyword>
<keyword evidence="5" id="KW-0964">Secreted</keyword>
<comment type="function">
    <text evidence="5">Required for morphogenesis and for the elongation of the flagellar filament by facilitating polymerization of the flagellin monomers at the tip of growing filament. Forms a capping structure, which prevents flagellin subunits (transported through the central channel of the flagellum) from leaking out without polymerization at the distal end.</text>
</comment>
<dbReference type="OrthoDB" id="9810816at2"/>
<accession>A0A4R2MQB9</accession>
<evidence type="ECO:0000259" key="7">
    <source>
        <dbReference type="Pfam" id="PF07195"/>
    </source>
</evidence>
<feature type="domain" description="Flagellar hook-associated protein 2 C-terminal" evidence="7">
    <location>
        <begin position="238"/>
        <end position="462"/>
    </location>
</feature>
<keyword evidence="8" id="KW-0282">Flagellum</keyword>
<comment type="subcellular location">
    <subcellularLocation>
        <location evidence="5">Secreted</location>
    </subcellularLocation>
    <subcellularLocation>
        <location evidence="5">Bacterial flagellum</location>
    </subcellularLocation>
</comment>
<evidence type="ECO:0000256" key="3">
    <source>
        <dbReference type="ARBA" id="ARBA00023054"/>
    </source>
</evidence>
<dbReference type="EMBL" id="SLXD01000009">
    <property type="protein sequence ID" value="TCP01563.1"/>
    <property type="molecule type" value="Genomic_DNA"/>
</dbReference>
<keyword evidence="8" id="KW-0966">Cell projection</keyword>
<evidence type="ECO:0000313" key="8">
    <source>
        <dbReference type="EMBL" id="TCP01563.1"/>
    </source>
</evidence>
<dbReference type="GO" id="GO:0005576">
    <property type="term" value="C:extracellular region"/>
    <property type="evidence" value="ECO:0007669"/>
    <property type="project" value="UniProtKB-SubCell"/>
</dbReference>
<protein>
    <recommendedName>
        <fullName evidence="5">Flagellar hook-associated protein 2</fullName>
        <shortName evidence="5">HAP2</shortName>
    </recommendedName>
    <alternativeName>
        <fullName evidence="5">Flagellar cap protein</fullName>
    </alternativeName>
</protein>
<evidence type="ECO:0000259" key="6">
    <source>
        <dbReference type="Pfam" id="PF02465"/>
    </source>
</evidence>
<dbReference type="GO" id="GO:0071973">
    <property type="term" value="P:bacterial-type flagellum-dependent cell motility"/>
    <property type="evidence" value="ECO:0007669"/>
    <property type="project" value="TreeGrafter"/>
</dbReference>
<dbReference type="InterPro" id="IPR003481">
    <property type="entry name" value="FliD_N"/>
</dbReference>
<keyword evidence="3" id="KW-0175">Coiled coil</keyword>
<comment type="similarity">
    <text evidence="1 5">Belongs to the FliD family.</text>
</comment>
<sequence length="481" mass="50394">MATITSTGVGSGLDVESIVSKLMSLERRPLNLLENAEAKLQTKFSAIGQLTSYTSSMRDAANALSSVLMWKQTTSNSSDNTAVGVSTETGATLGNYAVQVQRLASTQTVSSSAFASTTAVVGSGTLKIELGSWTGEPTPTGFTAKSGATPVTVTITDQDNTLEKIRDKINASKAGVTATIVNDASGARLSIRSAETGAENAFRITATETEDDGSSSTGLSTLGFDAAGSSAMTRNQTAVNAQATINGISVTSASNTLKNVADGMTLTLKKPTTGDIDVAVTADDEAVMKGVNDFITSFNNLAAYIKEQTKYDETAKQGATLQGDRTALGLLSQLRGVINEGSTASTVYSRLSDVGISMDANGLLTLKESKLKEALTGNREELRKLFAADASTTGASGFMDRFRDLGRSAVDSEGLLTARSDGLKAEMERNDKSQEAWETRLALTEARIRRQYQALDASMSTLSGLSSYVTQQLAALSSNNN</sequence>
<dbReference type="InterPro" id="IPR010809">
    <property type="entry name" value="FliD_C"/>
</dbReference>
<dbReference type="RefSeq" id="WP_132648150.1">
    <property type="nucleotide sequence ID" value="NZ_CP181386.1"/>
</dbReference>
<organism evidence="8 9">
    <name type="scientific">Rubrivivax gelatinosus</name>
    <name type="common">Rhodocyclus gelatinosus</name>
    <name type="synonym">Rhodopseudomonas gelatinosa</name>
    <dbReference type="NCBI Taxonomy" id="28068"/>
    <lineage>
        <taxon>Bacteria</taxon>
        <taxon>Pseudomonadati</taxon>
        <taxon>Pseudomonadota</taxon>
        <taxon>Betaproteobacteria</taxon>
        <taxon>Burkholderiales</taxon>
        <taxon>Sphaerotilaceae</taxon>
        <taxon>Rubrivivax</taxon>
    </lineage>
</organism>
<dbReference type="PANTHER" id="PTHR30288:SF0">
    <property type="entry name" value="FLAGELLAR HOOK-ASSOCIATED PROTEIN 2"/>
    <property type="match status" value="1"/>
</dbReference>
<dbReference type="Pfam" id="PF02465">
    <property type="entry name" value="FliD_N"/>
    <property type="match status" value="1"/>
</dbReference>
<evidence type="ECO:0000256" key="1">
    <source>
        <dbReference type="ARBA" id="ARBA00009764"/>
    </source>
</evidence>
<dbReference type="Proteomes" id="UP000295106">
    <property type="component" value="Unassembled WGS sequence"/>
</dbReference>
<evidence type="ECO:0000256" key="5">
    <source>
        <dbReference type="RuleBase" id="RU362066"/>
    </source>
</evidence>
<feature type="domain" description="Flagellar hook-associated protein 2 N-terminal" evidence="6">
    <location>
        <begin position="11"/>
        <end position="107"/>
    </location>
</feature>
<evidence type="ECO:0000256" key="4">
    <source>
        <dbReference type="ARBA" id="ARBA00023143"/>
    </source>
</evidence>
<comment type="subunit">
    <text evidence="2 5">Homopentamer.</text>
</comment>
<dbReference type="GeneID" id="99685912"/>
<gene>
    <name evidence="8" type="ORF">EV684_109202</name>
</gene>